<dbReference type="InterPro" id="IPR051619">
    <property type="entry name" value="TypeII_TA_RNase_PINc/VapC"/>
</dbReference>
<keyword evidence="1 6" id="KW-1277">Toxin-antitoxin system</keyword>
<protein>
    <recommendedName>
        <fullName evidence="6">Ribonuclease VapC</fullName>
        <shortName evidence="6">RNase VapC</shortName>
        <ecNumber evidence="6">3.1.-.-</ecNumber>
    </recommendedName>
    <alternativeName>
        <fullName evidence="6">Toxin VapC</fullName>
    </alternativeName>
</protein>
<organism evidence="8 9">
    <name type="scientific">Glycomyces terrestris</name>
    <dbReference type="NCBI Taxonomy" id="2493553"/>
    <lineage>
        <taxon>Bacteria</taxon>
        <taxon>Bacillati</taxon>
        <taxon>Actinomycetota</taxon>
        <taxon>Actinomycetes</taxon>
        <taxon>Glycomycetales</taxon>
        <taxon>Glycomycetaceae</taxon>
        <taxon>Glycomyces</taxon>
    </lineage>
</organism>
<name>A0A426V1L9_9ACTN</name>
<feature type="binding site" evidence="6">
    <location>
        <position position="7"/>
    </location>
    <ligand>
        <name>Mg(2+)</name>
        <dbReference type="ChEBI" id="CHEBI:18420"/>
    </ligand>
</feature>
<feature type="domain" description="PIN" evidence="7">
    <location>
        <begin position="5"/>
        <end position="118"/>
    </location>
</feature>
<dbReference type="OrthoDB" id="4377304at2"/>
<keyword evidence="5 6" id="KW-0460">Magnesium</keyword>
<evidence type="ECO:0000256" key="6">
    <source>
        <dbReference type="HAMAP-Rule" id="MF_00265"/>
    </source>
</evidence>
<dbReference type="Proteomes" id="UP000277256">
    <property type="component" value="Unassembled WGS sequence"/>
</dbReference>
<comment type="caution">
    <text evidence="8">The sequence shown here is derived from an EMBL/GenBank/DDBJ whole genome shotgun (WGS) entry which is preliminary data.</text>
</comment>
<sequence>MNELVVDNSLIIYVLLEGNGNDLLRRRLSAPRTLHAPNLIDYEFGHALRGLLIGGKITEADADSARTDFADLPIRRYPGSATADRAWALRHNFTVYDASYIALAELLGAPLLTGDAKLLGAHHAHVELVPG</sequence>
<dbReference type="InterPro" id="IPR044153">
    <property type="entry name" value="PIN_Pae0151-like"/>
</dbReference>
<keyword evidence="2 6" id="KW-0540">Nuclease</keyword>
<dbReference type="GO" id="GO:0016787">
    <property type="term" value="F:hydrolase activity"/>
    <property type="evidence" value="ECO:0007669"/>
    <property type="project" value="UniProtKB-KW"/>
</dbReference>
<keyword evidence="9" id="KW-1185">Reference proteome</keyword>
<evidence type="ECO:0000256" key="5">
    <source>
        <dbReference type="ARBA" id="ARBA00022842"/>
    </source>
</evidence>
<comment type="similarity">
    <text evidence="6">Belongs to the PINc/VapC protein family.</text>
</comment>
<dbReference type="PANTHER" id="PTHR35901:SF1">
    <property type="entry name" value="EXONUCLEASE VAPC9"/>
    <property type="match status" value="1"/>
</dbReference>
<dbReference type="GO" id="GO:0000287">
    <property type="term" value="F:magnesium ion binding"/>
    <property type="evidence" value="ECO:0007669"/>
    <property type="project" value="UniProtKB-UniRule"/>
</dbReference>
<dbReference type="HAMAP" id="MF_00265">
    <property type="entry name" value="VapC_Nob1"/>
    <property type="match status" value="1"/>
</dbReference>
<dbReference type="InterPro" id="IPR029060">
    <property type="entry name" value="PIN-like_dom_sf"/>
</dbReference>
<comment type="function">
    <text evidence="6">Toxic component of a toxin-antitoxin (TA) system. An RNase.</text>
</comment>
<keyword evidence="3 6" id="KW-0479">Metal-binding</keyword>
<evidence type="ECO:0000259" key="7">
    <source>
        <dbReference type="Pfam" id="PF01850"/>
    </source>
</evidence>
<dbReference type="Gene3D" id="3.40.50.1010">
    <property type="entry name" value="5'-nuclease"/>
    <property type="match status" value="1"/>
</dbReference>
<dbReference type="PANTHER" id="PTHR35901">
    <property type="entry name" value="RIBONUCLEASE VAPC3"/>
    <property type="match status" value="1"/>
</dbReference>
<evidence type="ECO:0000256" key="3">
    <source>
        <dbReference type="ARBA" id="ARBA00022723"/>
    </source>
</evidence>
<proteinExistence type="inferred from homology"/>
<comment type="cofactor">
    <cofactor evidence="6">
        <name>Mg(2+)</name>
        <dbReference type="ChEBI" id="CHEBI:18420"/>
    </cofactor>
</comment>
<reference evidence="8 9" key="1">
    <citation type="submission" date="2018-12" db="EMBL/GenBank/DDBJ databases">
        <title>Glycomyces sp. YIM 121974 draft genome.</title>
        <authorList>
            <person name="Li Q."/>
        </authorList>
    </citation>
    <scope>NUCLEOTIDE SEQUENCE [LARGE SCALE GENOMIC DNA]</scope>
    <source>
        <strain evidence="8 9">YIM 121974</strain>
    </source>
</reference>
<evidence type="ECO:0000313" key="9">
    <source>
        <dbReference type="Proteomes" id="UP000277256"/>
    </source>
</evidence>
<dbReference type="InterPro" id="IPR002716">
    <property type="entry name" value="PIN_dom"/>
</dbReference>
<dbReference type="RefSeq" id="WP_125247426.1">
    <property type="nucleotide sequence ID" value="NZ_RSEB01000002.1"/>
</dbReference>
<feature type="binding site" evidence="6">
    <location>
        <position position="97"/>
    </location>
    <ligand>
        <name>Mg(2+)</name>
        <dbReference type="ChEBI" id="CHEBI:18420"/>
    </ligand>
</feature>
<dbReference type="GO" id="GO:0090729">
    <property type="term" value="F:toxin activity"/>
    <property type="evidence" value="ECO:0007669"/>
    <property type="project" value="UniProtKB-KW"/>
</dbReference>
<evidence type="ECO:0000256" key="2">
    <source>
        <dbReference type="ARBA" id="ARBA00022722"/>
    </source>
</evidence>
<evidence type="ECO:0000256" key="1">
    <source>
        <dbReference type="ARBA" id="ARBA00022649"/>
    </source>
</evidence>
<dbReference type="GO" id="GO:0004540">
    <property type="term" value="F:RNA nuclease activity"/>
    <property type="evidence" value="ECO:0007669"/>
    <property type="project" value="InterPro"/>
</dbReference>
<dbReference type="InterPro" id="IPR022907">
    <property type="entry name" value="VapC_family"/>
</dbReference>
<accession>A0A426V1L9</accession>
<dbReference type="Pfam" id="PF01850">
    <property type="entry name" value="PIN"/>
    <property type="match status" value="1"/>
</dbReference>
<dbReference type="CDD" id="cd09873">
    <property type="entry name" value="PIN_Pae0151-like"/>
    <property type="match status" value="1"/>
</dbReference>
<dbReference type="EC" id="3.1.-.-" evidence="6"/>
<evidence type="ECO:0000256" key="4">
    <source>
        <dbReference type="ARBA" id="ARBA00022801"/>
    </source>
</evidence>
<dbReference type="SUPFAM" id="SSF88723">
    <property type="entry name" value="PIN domain-like"/>
    <property type="match status" value="1"/>
</dbReference>
<keyword evidence="6" id="KW-0800">Toxin</keyword>
<keyword evidence="4 6" id="KW-0378">Hydrolase</keyword>
<gene>
    <name evidence="6" type="primary">vapC</name>
    <name evidence="8" type="ORF">EIW28_09425</name>
</gene>
<dbReference type="EMBL" id="RSEB01000002">
    <property type="protein sequence ID" value="RRS00750.1"/>
    <property type="molecule type" value="Genomic_DNA"/>
</dbReference>
<dbReference type="AlphaFoldDB" id="A0A426V1L9"/>
<evidence type="ECO:0000313" key="8">
    <source>
        <dbReference type="EMBL" id="RRS00750.1"/>
    </source>
</evidence>